<evidence type="ECO:0000313" key="2">
    <source>
        <dbReference type="Proteomes" id="UP001497680"/>
    </source>
</evidence>
<evidence type="ECO:0000313" key="1">
    <source>
        <dbReference type="EMBL" id="KAI6086709.1"/>
    </source>
</evidence>
<reference evidence="1 2" key="1">
    <citation type="journal article" date="2022" name="New Phytol.">
        <title>Ecological generalism drives hyperdiversity of secondary metabolite gene clusters in xylarialean endophytes.</title>
        <authorList>
            <person name="Franco M.E.E."/>
            <person name="Wisecaver J.H."/>
            <person name="Arnold A.E."/>
            <person name="Ju Y.M."/>
            <person name="Slot J.C."/>
            <person name="Ahrendt S."/>
            <person name="Moore L.P."/>
            <person name="Eastman K.E."/>
            <person name="Scott K."/>
            <person name="Konkel Z."/>
            <person name="Mondo S.J."/>
            <person name="Kuo A."/>
            <person name="Hayes R.D."/>
            <person name="Haridas S."/>
            <person name="Andreopoulos B."/>
            <person name="Riley R."/>
            <person name="LaButti K."/>
            <person name="Pangilinan J."/>
            <person name="Lipzen A."/>
            <person name="Amirebrahimi M."/>
            <person name="Yan J."/>
            <person name="Adam C."/>
            <person name="Keymanesh K."/>
            <person name="Ng V."/>
            <person name="Louie K."/>
            <person name="Northen T."/>
            <person name="Drula E."/>
            <person name="Henrissat B."/>
            <person name="Hsieh H.M."/>
            <person name="Youens-Clark K."/>
            <person name="Lutzoni F."/>
            <person name="Miadlikowska J."/>
            <person name="Eastwood D.C."/>
            <person name="Hamelin R.C."/>
            <person name="Grigoriev I.V."/>
            <person name="U'Ren J.M."/>
        </authorList>
    </citation>
    <scope>NUCLEOTIDE SEQUENCE [LARGE SCALE GENOMIC DNA]</scope>
    <source>
        <strain evidence="1 2">ER1909</strain>
    </source>
</reference>
<sequence>MSDSREPPKGGPSQGRRRIIRTPGMPEEERRARQKRRRQFLGLPSEDGQHEVKEDNEAKIAEPDAPDYEPKLTEAEAALEWKPWETTVIGDDLGENLSNIELKNREIAQQRYILEHFEEHSPHQVPHQRELLEEVMRERAEMSDNEENNMPENQREEQKRINDRLALLNWGLETCQCEDEEVNIRAALEGYRTNAIPYSDNYTLIYAGHIVDFCPTYRSFCVDRRERLDRYFAEFGPGWLWHEPPLSVSGDGPLAMKGACLERRNNESNFNIGHYKVNLNYEVDRSLVTRGAKAFDPRTDERWAQRTFSMLLDSGATFPILPVSDLAKLQVDFRWFPAQGIINIASLTSTQGHRYFEMTVSVRGPRDEEIIAEGDEAVWPDENRILGGIYPVLASLEDTRLNRLSGMVPFEACYISSAPTMMQLWLGEDRRDVLGSSRMPAHLRFDSETDIQVQVPENLDNLRFRQNTPDRVTFEHFLDGDKELFIDIDLPKKGKSQLMVVKKKSRGPDKPPKTTPTDGKALEPRVDPSVVRPPRFGKTPITLWRRGMLEKSELETQGYFGVPLEPPRKRRGGR</sequence>
<dbReference type="Proteomes" id="UP001497680">
    <property type="component" value="Unassembled WGS sequence"/>
</dbReference>
<organism evidence="1 2">
    <name type="scientific">Hypoxylon rubiginosum</name>
    <dbReference type="NCBI Taxonomy" id="110542"/>
    <lineage>
        <taxon>Eukaryota</taxon>
        <taxon>Fungi</taxon>
        <taxon>Dikarya</taxon>
        <taxon>Ascomycota</taxon>
        <taxon>Pezizomycotina</taxon>
        <taxon>Sordariomycetes</taxon>
        <taxon>Xylariomycetidae</taxon>
        <taxon>Xylariales</taxon>
        <taxon>Hypoxylaceae</taxon>
        <taxon>Hypoxylon</taxon>
    </lineage>
</organism>
<gene>
    <name evidence="1" type="ORF">F4821DRAFT_278428</name>
</gene>
<name>A0ACC0D1T1_9PEZI</name>
<keyword evidence="2" id="KW-1185">Reference proteome</keyword>
<protein>
    <submittedName>
        <fullName evidence="1">Uncharacterized protein</fullName>
    </submittedName>
</protein>
<dbReference type="EMBL" id="MU394313">
    <property type="protein sequence ID" value="KAI6086709.1"/>
    <property type="molecule type" value="Genomic_DNA"/>
</dbReference>
<proteinExistence type="predicted"/>
<comment type="caution">
    <text evidence="1">The sequence shown here is derived from an EMBL/GenBank/DDBJ whole genome shotgun (WGS) entry which is preliminary data.</text>
</comment>
<accession>A0ACC0D1T1</accession>